<feature type="transmembrane region" description="Helical" evidence="1">
    <location>
        <begin position="215"/>
        <end position="241"/>
    </location>
</feature>
<protein>
    <submittedName>
        <fullName evidence="2">Uncharacterized protein</fullName>
    </submittedName>
</protein>
<dbReference type="RefSeq" id="WP_349420342.1">
    <property type="nucleotide sequence ID" value="NZ_JBEEWF010000028.1"/>
</dbReference>
<feature type="transmembrane region" description="Helical" evidence="1">
    <location>
        <begin position="12"/>
        <end position="35"/>
    </location>
</feature>
<evidence type="ECO:0000256" key="1">
    <source>
        <dbReference type="SAM" id="Phobius"/>
    </source>
</evidence>
<dbReference type="Proteomes" id="UP001436462">
    <property type="component" value="Unassembled WGS sequence"/>
</dbReference>
<evidence type="ECO:0000313" key="3">
    <source>
        <dbReference type="Proteomes" id="UP001436462"/>
    </source>
</evidence>
<dbReference type="EMBL" id="JBEEWF010000028">
    <property type="protein sequence ID" value="MEQ5350155.1"/>
    <property type="molecule type" value="Genomic_DNA"/>
</dbReference>
<sequence length="242" mass="28877">MKGYRWEEYQSFFQLIILRYLVLWFSLVPVIAGFVKQLPDPLPINLMGRNYEIGLTLPFHWQLLWVSSLLFVFALGLFKIFCPKFIQKYNNFSEYHSYGNHPRWLVWEAHNLLKLINEEQKKKFLGRLKTKNYVKEYVKKNSDTDSSQKYNKDLCDEPSVEKSQTMIWFKINGKIYEFGMPIIDAENSDVDKDIFYEIFGRYSESYSKVRACIKILLIISLFLFLCVLAEHIYHGACFLFYN</sequence>
<proteinExistence type="predicted"/>
<keyword evidence="1" id="KW-1133">Transmembrane helix</keyword>
<comment type="caution">
    <text evidence="2">The sequence shown here is derived from an EMBL/GenBank/DDBJ whole genome shotgun (WGS) entry which is preliminary data.</text>
</comment>
<keyword evidence="1" id="KW-0472">Membrane</keyword>
<gene>
    <name evidence="2" type="ORF">ABN253_18480</name>
</gene>
<name>A0ABV1LEJ5_9GAMM</name>
<reference evidence="2 3" key="1">
    <citation type="submission" date="2024-04" db="EMBL/GenBank/DDBJ databases">
        <title>Role of Flies in the Dissemination of Carbapenem-Resistant Enterobacteriaceae (CRE): An Epidemiological and Genomic Study in China.</title>
        <authorList>
            <person name="Kaichao C."/>
            <person name="Zhang R."/>
            <person name="Chen S."/>
        </authorList>
    </citation>
    <scope>NUCLEOTIDE SEQUENCE [LARGE SCALE GENOMIC DNA]</scope>
    <source>
        <strain evidence="3">fly-1011</strain>
    </source>
</reference>
<accession>A0ABV1LEJ5</accession>
<feature type="transmembrane region" description="Helical" evidence="1">
    <location>
        <begin position="55"/>
        <end position="78"/>
    </location>
</feature>
<evidence type="ECO:0000313" key="2">
    <source>
        <dbReference type="EMBL" id="MEQ5350155.1"/>
    </source>
</evidence>
<organism evidence="2 3">
    <name type="scientific">Proteus genomosp. 6</name>
    <dbReference type="NCBI Taxonomy" id="1311820"/>
    <lineage>
        <taxon>Bacteria</taxon>
        <taxon>Pseudomonadati</taxon>
        <taxon>Pseudomonadota</taxon>
        <taxon>Gammaproteobacteria</taxon>
        <taxon>Enterobacterales</taxon>
        <taxon>Morganellaceae</taxon>
        <taxon>Proteus</taxon>
    </lineage>
</organism>
<keyword evidence="1" id="KW-0812">Transmembrane</keyword>
<keyword evidence="3" id="KW-1185">Reference proteome</keyword>